<dbReference type="eggNOG" id="KOG3959">
    <property type="taxonomic scope" value="Eukaryota"/>
</dbReference>
<dbReference type="Gramene" id="ABO95777">
    <property type="protein sequence ID" value="ABO95777"/>
    <property type="gene ID" value="OSTLU_86981"/>
</dbReference>
<dbReference type="Proteomes" id="UP000001568">
    <property type="component" value="Chromosome 4"/>
</dbReference>
<evidence type="ECO:0000256" key="1">
    <source>
        <dbReference type="ARBA" id="ARBA00007879"/>
    </source>
</evidence>
<name>A4RVX0_OSTLU</name>
<dbReference type="RefSeq" id="XP_001417484.1">
    <property type="nucleotide sequence ID" value="XM_001417447.1"/>
</dbReference>
<dbReference type="InterPro" id="IPR037151">
    <property type="entry name" value="AlkB-like_sf"/>
</dbReference>
<dbReference type="GO" id="GO:0070988">
    <property type="term" value="P:demethylation"/>
    <property type="evidence" value="ECO:0007669"/>
    <property type="project" value="InterPro"/>
</dbReference>
<comment type="similarity">
    <text evidence="1">Belongs to the alkB family.</text>
</comment>
<dbReference type="PANTHER" id="PTHR12463">
    <property type="entry name" value="OXYGENASE-RELATED"/>
    <property type="match status" value="1"/>
</dbReference>
<dbReference type="AlphaFoldDB" id="A4RVX0"/>
<dbReference type="InterPro" id="IPR032857">
    <property type="entry name" value="ALKBH4"/>
</dbReference>
<dbReference type="SMR" id="A4RVX0"/>
<keyword evidence="5" id="KW-1185">Reference proteome</keyword>
<accession>A4RVX0</accession>
<feature type="region of interest" description="Disordered" evidence="2">
    <location>
        <begin position="14"/>
        <end position="39"/>
    </location>
</feature>
<proteinExistence type="inferred from homology"/>
<dbReference type="OrthoDB" id="271595at2759"/>
<evidence type="ECO:0000259" key="3">
    <source>
        <dbReference type="Pfam" id="PF13532"/>
    </source>
</evidence>
<dbReference type="SUPFAM" id="SSF51197">
    <property type="entry name" value="Clavaminate synthase-like"/>
    <property type="match status" value="1"/>
</dbReference>
<evidence type="ECO:0000256" key="2">
    <source>
        <dbReference type="SAM" id="MobiDB-lite"/>
    </source>
</evidence>
<dbReference type="EMBL" id="CP000584">
    <property type="protein sequence ID" value="ABO95777.1"/>
    <property type="molecule type" value="Genomic_DNA"/>
</dbReference>
<dbReference type="InterPro" id="IPR027450">
    <property type="entry name" value="AlkB-like"/>
</dbReference>
<dbReference type="PANTHER" id="PTHR12463:SF1">
    <property type="entry name" value="2-OXOGLUTARATE AND FE-DEPENDENT OXYGENASE FAMILY PROTEIN"/>
    <property type="match status" value="1"/>
</dbReference>
<gene>
    <name evidence="4" type="ORF">OSTLU_86981</name>
</gene>
<organism evidence="4 5">
    <name type="scientific">Ostreococcus lucimarinus (strain CCE9901)</name>
    <dbReference type="NCBI Taxonomy" id="436017"/>
    <lineage>
        <taxon>Eukaryota</taxon>
        <taxon>Viridiplantae</taxon>
        <taxon>Chlorophyta</taxon>
        <taxon>Mamiellophyceae</taxon>
        <taxon>Mamiellales</taxon>
        <taxon>Bathycoccaceae</taxon>
        <taxon>Ostreococcus</taxon>
    </lineage>
</organism>
<evidence type="ECO:0000313" key="5">
    <source>
        <dbReference type="Proteomes" id="UP000001568"/>
    </source>
</evidence>
<dbReference type="KEGG" id="olu:OSTLU_86981"/>
<dbReference type="GO" id="GO:0016491">
    <property type="term" value="F:oxidoreductase activity"/>
    <property type="evidence" value="ECO:0007669"/>
    <property type="project" value="TreeGrafter"/>
</dbReference>
<reference evidence="4 5" key="1">
    <citation type="journal article" date="2007" name="Proc. Natl. Acad. Sci. U.S.A.">
        <title>The tiny eukaryote Ostreococcus provides genomic insights into the paradox of plankton speciation.</title>
        <authorList>
            <person name="Palenik B."/>
            <person name="Grimwood J."/>
            <person name="Aerts A."/>
            <person name="Rouze P."/>
            <person name="Salamov A."/>
            <person name="Putnam N."/>
            <person name="Dupont C."/>
            <person name="Jorgensen R."/>
            <person name="Derelle E."/>
            <person name="Rombauts S."/>
            <person name="Zhou K."/>
            <person name="Otillar R."/>
            <person name="Merchant S.S."/>
            <person name="Podell S."/>
            <person name="Gaasterland T."/>
            <person name="Napoli C."/>
            <person name="Gendler K."/>
            <person name="Manuell A."/>
            <person name="Tai V."/>
            <person name="Vallon O."/>
            <person name="Piganeau G."/>
            <person name="Jancek S."/>
            <person name="Heijde M."/>
            <person name="Jabbari K."/>
            <person name="Bowler C."/>
            <person name="Lohr M."/>
            <person name="Robbens S."/>
            <person name="Werner G."/>
            <person name="Dubchak I."/>
            <person name="Pazour G.J."/>
            <person name="Ren Q."/>
            <person name="Paulsen I."/>
            <person name="Delwiche C."/>
            <person name="Schmutz J."/>
            <person name="Rokhsar D."/>
            <person name="Van de Peer Y."/>
            <person name="Moreau H."/>
            <person name="Grigoriev I.V."/>
        </authorList>
    </citation>
    <scope>NUCLEOTIDE SEQUENCE [LARGE SCALE GENOMIC DNA]</scope>
    <source>
        <strain evidence="4 5">CCE9901</strain>
    </source>
</reference>
<dbReference type="STRING" id="436017.A4RVX0"/>
<sequence>MTRDDARDAFQALMRRAKSTTTTTTRGGVRKPSASARKPSTLVPCPMCSRHVSSAVIEAHASACDGKRPRLRDEAGKMPSSEKRRDVREDYRGRRAHTGRTTTGFVAKDDLEGGWIARAGECGARSDGARSDAFAALARGAKLQAKVKLPGHYILENFITEDEERRIVDWLDDDIAAGPWRDSSFNGAHQGKKYGVEPNLLKRCVEPARVPMPKILRDLVVAKFAAAHETLKHFTPNECNAINYRKDLGSVLTPHCDDRQLSSDILVNLSLCSDCTMTYSHEKFASKRVDVRLPRRSLQIQSGSTRYDYMHSIANENLHGNRRVSVTFRESGVLQKSPQTPKWRPNQ</sequence>
<protein>
    <recommendedName>
        <fullName evidence="3">Alpha-ketoglutarate-dependent dioxygenase AlkB-like domain-containing protein</fullName>
    </recommendedName>
</protein>
<dbReference type="GO" id="GO:0032451">
    <property type="term" value="F:demethylase activity"/>
    <property type="evidence" value="ECO:0007669"/>
    <property type="project" value="TreeGrafter"/>
</dbReference>
<dbReference type="Pfam" id="PF13532">
    <property type="entry name" value="2OG-FeII_Oxy_2"/>
    <property type="match status" value="1"/>
</dbReference>
<evidence type="ECO:0000313" key="4">
    <source>
        <dbReference type="EMBL" id="ABO95777.1"/>
    </source>
</evidence>
<dbReference type="GeneID" id="5001498"/>
<feature type="region of interest" description="Disordered" evidence="2">
    <location>
        <begin position="68"/>
        <end position="89"/>
    </location>
</feature>
<dbReference type="HOGENOM" id="CLU_800216_0_0_1"/>
<dbReference type="Gene3D" id="2.60.120.590">
    <property type="entry name" value="Alpha-ketoglutarate-dependent dioxygenase AlkB-like"/>
    <property type="match status" value="1"/>
</dbReference>
<feature type="domain" description="Alpha-ketoglutarate-dependent dioxygenase AlkB-like" evidence="3">
    <location>
        <begin position="154"/>
        <end position="329"/>
    </location>
</feature>